<comment type="caution">
    <text evidence="2">The sequence shown here is derived from an EMBL/GenBank/DDBJ whole genome shotgun (WGS) entry which is preliminary data.</text>
</comment>
<accession>A0A2A2JKG6</accession>
<evidence type="ECO:0000313" key="3">
    <source>
        <dbReference type="Proteomes" id="UP000218231"/>
    </source>
</evidence>
<dbReference type="InterPro" id="IPR002602">
    <property type="entry name" value="DB"/>
</dbReference>
<dbReference type="EMBL" id="LIAE01010383">
    <property type="protein sequence ID" value="PAV62230.1"/>
    <property type="molecule type" value="Genomic_DNA"/>
</dbReference>
<dbReference type="PANTHER" id="PTHR46705">
    <property type="entry name" value="PROTEIN CBG09805"/>
    <property type="match status" value="1"/>
</dbReference>
<gene>
    <name evidence="2" type="ORF">WR25_00808</name>
</gene>
<dbReference type="Proteomes" id="UP000218231">
    <property type="component" value="Unassembled WGS sequence"/>
</dbReference>
<proteinExistence type="predicted"/>
<reference evidence="2 3" key="1">
    <citation type="journal article" date="2017" name="Curr. Biol.">
        <title>Genome architecture and evolution of a unichromosomal asexual nematode.</title>
        <authorList>
            <person name="Fradin H."/>
            <person name="Zegar C."/>
            <person name="Gutwein M."/>
            <person name="Lucas J."/>
            <person name="Kovtun M."/>
            <person name="Corcoran D."/>
            <person name="Baugh L.R."/>
            <person name="Kiontke K."/>
            <person name="Gunsalus K."/>
            <person name="Fitch D.H."/>
            <person name="Piano F."/>
        </authorList>
    </citation>
    <scope>NUCLEOTIDE SEQUENCE [LARGE SCALE GENOMIC DNA]</scope>
    <source>
        <strain evidence="2">PF1309</strain>
    </source>
</reference>
<dbReference type="STRING" id="2018661.A0A2A2JKG6"/>
<dbReference type="Pfam" id="PF01682">
    <property type="entry name" value="DB"/>
    <property type="match status" value="1"/>
</dbReference>
<sequence>MKGGGCCVKQVPTIVQVGGQGRGGGFQGQGVNCGGQSCQPGYQCGAKFVPYRPITSNLTYERITNPNFIFHTCCEARGLPDACLRHCHFNTYTMDKLEAMFHKRDECPIEAANEIHYCAAQGIDHRKCCQISGVSQTSAGNKCLSFCDSRPNRFFNLDTSYLPCLEVFENMKKCFFVEIKKRAEQKFAEKNFIRQFEPKTNDREEF</sequence>
<organism evidence="2 3">
    <name type="scientific">Diploscapter pachys</name>
    <dbReference type="NCBI Taxonomy" id="2018661"/>
    <lineage>
        <taxon>Eukaryota</taxon>
        <taxon>Metazoa</taxon>
        <taxon>Ecdysozoa</taxon>
        <taxon>Nematoda</taxon>
        <taxon>Chromadorea</taxon>
        <taxon>Rhabditida</taxon>
        <taxon>Rhabditina</taxon>
        <taxon>Rhabditomorpha</taxon>
        <taxon>Rhabditoidea</taxon>
        <taxon>Rhabditidae</taxon>
        <taxon>Diploscapter</taxon>
    </lineage>
</organism>
<evidence type="ECO:0000313" key="2">
    <source>
        <dbReference type="EMBL" id="PAV62230.1"/>
    </source>
</evidence>
<name>A0A2A2JKG6_9BILA</name>
<dbReference type="OrthoDB" id="5843172at2759"/>
<keyword evidence="3" id="KW-1185">Reference proteome</keyword>
<protein>
    <recommendedName>
        <fullName evidence="1">Domain of unknown function DB domain-containing protein</fullName>
    </recommendedName>
</protein>
<evidence type="ECO:0000259" key="1">
    <source>
        <dbReference type="Pfam" id="PF01682"/>
    </source>
</evidence>
<dbReference type="PANTHER" id="PTHR46705:SF3">
    <property type="entry name" value="DOMAIN OF UNKNOWN FUNCTION DB DOMAIN-CONTAINING PROTEIN"/>
    <property type="match status" value="1"/>
</dbReference>
<feature type="domain" description="Domain of unknown function DB" evidence="1">
    <location>
        <begin position="73"/>
        <end position="175"/>
    </location>
</feature>
<dbReference type="AlphaFoldDB" id="A0A2A2JKG6"/>